<evidence type="ECO:0000313" key="1">
    <source>
        <dbReference type="EMBL" id="SDN24553.1"/>
    </source>
</evidence>
<proteinExistence type="predicted"/>
<keyword evidence="2" id="KW-1185">Reference proteome</keyword>
<dbReference type="PROSITE" id="PS51257">
    <property type="entry name" value="PROKAR_LIPOPROTEIN"/>
    <property type="match status" value="1"/>
</dbReference>
<dbReference type="OrthoDB" id="181290at2157"/>
<dbReference type="RefSeq" id="WP_089735534.1">
    <property type="nucleotide sequence ID" value="NZ_FNIA01000022.1"/>
</dbReference>
<gene>
    <name evidence="1" type="ORF">SAMN05192554_12243</name>
</gene>
<reference evidence="1 2" key="1">
    <citation type="submission" date="2016-10" db="EMBL/GenBank/DDBJ databases">
        <authorList>
            <person name="de Groot N.N."/>
        </authorList>
    </citation>
    <scope>NUCLEOTIDE SEQUENCE [LARGE SCALE GENOMIC DNA]</scope>
    <source>
        <strain evidence="2">EB21,IBRC-M 10013,KCTC 4048</strain>
    </source>
</reference>
<protein>
    <recommendedName>
        <fullName evidence="3">Lipoprotein</fullName>
    </recommendedName>
</protein>
<evidence type="ECO:0000313" key="2">
    <source>
        <dbReference type="Proteomes" id="UP000199370"/>
    </source>
</evidence>
<accession>A0A1G9ZV57</accession>
<evidence type="ECO:0008006" key="3">
    <source>
        <dbReference type="Google" id="ProtNLM"/>
    </source>
</evidence>
<sequence>MRRRRALLATTGVLASLAGCSVLSSEATTLDLSVFNHDDSPYTVYVELVRPGENWSRSEAVVYDARFDVPADGGETREAVVEKRSYIARYDAYENDTFRTDQDHFHYYPHDDGDDFIAFDIDDRGTLTHR</sequence>
<dbReference type="Proteomes" id="UP000199370">
    <property type="component" value="Unassembled WGS sequence"/>
</dbReference>
<dbReference type="EMBL" id="FNIA01000022">
    <property type="protein sequence ID" value="SDN24553.1"/>
    <property type="molecule type" value="Genomic_DNA"/>
</dbReference>
<dbReference type="STRING" id="996166.SAMN05192554_12243"/>
<organism evidence="1 2">
    <name type="scientific">Haloarchaeobius iranensis</name>
    <dbReference type="NCBI Taxonomy" id="996166"/>
    <lineage>
        <taxon>Archaea</taxon>
        <taxon>Methanobacteriati</taxon>
        <taxon>Methanobacteriota</taxon>
        <taxon>Stenosarchaea group</taxon>
        <taxon>Halobacteria</taxon>
        <taxon>Halobacteriales</taxon>
        <taxon>Halorubellaceae</taxon>
        <taxon>Haloarchaeobius</taxon>
    </lineage>
</organism>
<name>A0A1G9ZV57_9EURY</name>
<dbReference type="AlphaFoldDB" id="A0A1G9ZV57"/>